<dbReference type="Gene3D" id="2.115.10.20">
    <property type="entry name" value="Glycosyl hydrolase domain, family 43"/>
    <property type="match status" value="1"/>
</dbReference>
<dbReference type="InterPro" id="IPR013783">
    <property type="entry name" value="Ig-like_fold"/>
</dbReference>
<proteinExistence type="predicted"/>
<name>A0ABU5MTY9_9BACT</name>
<feature type="chain" id="PRO_5047259407" evidence="1">
    <location>
        <begin position="21"/>
        <end position="792"/>
    </location>
</feature>
<reference evidence="2 3" key="1">
    <citation type="journal article" date="2024" name="Appl. Environ. Microbiol.">
        <title>Pontiella agarivorans sp. nov., a novel marine anaerobic bacterium capable of degrading macroalgal polysaccharides and fixing nitrogen.</title>
        <authorList>
            <person name="Liu N."/>
            <person name="Kivenson V."/>
            <person name="Peng X."/>
            <person name="Cui Z."/>
            <person name="Lankiewicz T.S."/>
            <person name="Gosselin K.M."/>
            <person name="English C.J."/>
            <person name="Blair E.M."/>
            <person name="O'Malley M.A."/>
            <person name="Valentine D.L."/>
        </authorList>
    </citation>
    <scope>NUCLEOTIDE SEQUENCE [LARGE SCALE GENOMIC DNA]</scope>
    <source>
        <strain evidence="2 3">NLcol2</strain>
    </source>
</reference>
<dbReference type="Gene3D" id="2.60.40.10">
    <property type="entry name" value="Immunoglobulins"/>
    <property type="match status" value="2"/>
</dbReference>
<evidence type="ECO:0000313" key="2">
    <source>
        <dbReference type="EMBL" id="MDZ8117556.1"/>
    </source>
</evidence>
<gene>
    <name evidence="2" type="ORF">P9H32_02875</name>
</gene>
<dbReference type="RefSeq" id="WP_322607357.1">
    <property type="nucleotide sequence ID" value="NZ_JARVCO010000002.1"/>
</dbReference>
<comment type="caution">
    <text evidence="2">The sequence shown here is derived from an EMBL/GenBank/DDBJ whole genome shotgun (WGS) entry which is preliminary data.</text>
</comment>
<dbReference type="InterPro" id="IPR023296">
    <property type="entry name" value="Glyco_hydro_beta-prop_sf"/>
</dbReference>
<keyword evidence="2" id="KW-0378">Hydrolase</keyword>
<accession>A0ABU5MTY9</accession>
<dbReference type="SUPFAM" id="SSF75005">
    <property type="entry name" value="Arabinanase/levansucrase/invertase"/>
    <property type="match status" value="2"/>
</dbReference>
<sequence>MKNKLILGLLCGAALGGASRANVTLVGSDIPNRSVMDGDFESFRANWRWPEPSSDWVVEIVKGGGRAGFAERSMMINGPLEATFESRVLDHTAVKSLNKEDVLHWRFSSNTEYPCDGRVTLALVFGDDERVVASRVKVPNGPDEPKTYEGFYTLTAADARQGMPRLKFTLESTHGIIVYVHWVDLKLLKSEPVQLAANAVAEGIELSWNRPVFSSGVTIYRSENERAGFTKVAEDIEGTHWTDSSIINGREYFYVLKRGDAVAEISSVRKIDSVPPAAPLDLKAFGEDWVVNLYWKTNDRDIAFYRVYRDTGDGLQCIAQHVGGEHFEDMLPEKGAENRYAVKAVDHSGNEGPFSGIVSAHVKAVRGASFSDLILKMPIHKQLRNDVWGADNVRPRDPDNGIEDSFWSYWGGKAIEENGKYHLNVVRWQEGHRKGHWAWPESTVAYAVSDHPAGPYEVVRDRSYDYKKGLGHNANIIPLNDGTYAMYALVDWKPTIFTSVSMAGPWKLLGEMKVNVPANYKNAYRLQRNLSGVQCDDGSFLFVTKAGAMIRSTQGILGPYDVVSGITQENETIPQKYRHSNYEDPTMWYDGVQYHMMINAFLDYRAVYLRSPDGIHWKYEDGLAYTPTCTVYEDGTRTFWYKVERPNVIQDEYGRATHLQLAAIDVPKADDYGNDRHSSKHLIIPLTVYKRLTMLNKEPVNAETKEVRVLMHSEEGFDARTDLDFKSLRFGASEAVNFGGGAKLKRTLKHKDGLILIFGEGNEISDKNFVGKLIGQTKESKLVVGYSKLVSE</sequence>
<organism evidence="2 3">
    <name type="scientific">Pontiella agarivorans</name>
    <dbReference type="NCBI Taxonomy" id="3038953"/>
    <lineage>
        <taxon>Bacteria</taxon>
        <taxon>Pseudomonadati</taxon>
        <taxon>Kiritimatiellota</taxon>
        <taxon>Kiritimatiellia</taxon>
        <taxon>Kiritimatiellales</taxon>
        <taxon>Pontiellaceae</taxon>
        <taxon>Pontiella</taxon>
    </lineage>
</organism>
<dbReference type="EMBL" id="JARVCO010000002">
    <property type="protein sequence ID" value="MDZ8117556.1"/>
    <property type="molecule type" value="Genomic_DNA"/>
</dbReference>
<keyword evidence="3" id="KW-1185">Reference proteome</keyword>
<dbReference type="Proteomes" id="UP001290861">
    <property type="component" value="Unassembled WGS sequence"/>
</dbReference>
<evidence type="ECO:0000256" key="1">
    <source>
        <dbReference type="SAM" id="SignalP"/>
    </source>
</evidence>
<evidence type="ECO:0000313" key="3">
    <source>
        <dbReference type="Proteomes" id="UP001290861"/>
    </source>
</evidence>
<dbReference type="CDD" id="cd08994">
    <property type="entry name" value="GH43_62_32_68_117_130-like"/>
    <property type="match status" value="1"/>
</dbReference>
<protein>
    <submittedName>
        <fullName evidence="2">Glycoside hydrolase family protein</fullName>
    </submittedName>
</protein>
<keyword evidence="1" id="KW-0732">Signal</keyword>
<feature type="signal peptide" evidence="1">
    <location>
        <begin position="1"/>
        <end position="20"/>
    </location>
</feature>
<dbReference type="GO" id="GO:0016787">
    <property type="term" value="F:hydrolase activity"/>
    <property type="evidence" value="ECO:0007669"/>
    <property type="project" value="UniProtKB-KW"/>
</dbReference>